<evidence type="ECO:0000313" key="3">
    <source>
        <dbReference type="EMBL" id="KAI1865630.1"/>
    </source>
</evidence>
<proteinExistence type="predicted"/>
<dbReference type="EMBL" id="JAFIMR010000021">
    <property type="protein sequence ID" value="KAI1865630.1"/>
    <property type="molecule type" value="Genomic_DNA"/>
</dbReference>
<evidence type="ECO:0000256" key="1">
    <source>
        <dbReference type="SAM" id="MobiDB-lite"/>
    </source>
</evidence>
<dbReference type="AlphaFoldDB" id="A0A9Q0AP39"/>
<dbReference type="InterPro" id="IPR021833">
    <property type="entry name" value="DUF3425"/>
</dbReference>
<sequence length="368" mass="41622">MAAFAVKYRLVDKPGLYEARSGDDDWTGLSDSAERRRRQNRLAQRAWRRRREQRQEAESMPQSGQPPNHAVDTPGSSHLRKQTAPLSSIDKLVNCQLTPACRQPLASQVPLFPFSYWEHLKVERELRESLPLLRKTLKPPNIEGIGALGTSFSGHANRAIPPVIPYITDNPLEVNFPPLDGLMPQGNGMLPKFLFPLPADHRLLVLIQFNVFRAILTNMSILDLMHRLPMECGAALNIKDLAPAPATIPITLQPTTIQRTVPHDPWIDIMPWPAARDSLILNQGLYDEDELCTDMMGGLYEGFDEIESRGIIVWGEPWSVSGWEASEGFVRKWGSLLLKGCTELMESTQRYRESRGEERITIEAEGWR</sequence>
<feature type="domain" description="BZIP" evidence="2">
    <location>
        <begin position="35"/>
        <end position="50"/>
    </location>
</feature>
<dbReference type="PANTHER" id="PTHR38116:SF1">
    <property type="entry name" value="BZIP DOMAIN-CONTAINING PROTEIN"/>
    <property type="match status" value="1"/>
</dbReference>
<evidence type="ECO:0000313" key="4">
    <source>
        <dbReference type="Proteomes" id="UP000829685"/>
    </source>
</evidence>
<dbReference type="InterPro" id="IPR004827">
    <property type="entry name" value="bZIP"/>
</dbReference>
<feature type="compositionally biased region" description="Basic residues" evidence="1">
    <location>
        <begin position="35"/>
        <end position="52"/>
    </location>
</feature>
<name>A0A9Q0AP39_9PEZI</name>
<comment type="caution">
    <text evidence="3">The sequence shown here is derived from an EMBL/GenBank/DDBJ whole genome shotgun (WGS) entry which is preliminary data.</text>
</comment>
<keyword evidence="4" id="KW-1185">Reference proteome</keyword>
<feature type="region of interest" description="Disordered" evidence="1">
    <location>
        <begin position="17"/>
        <end position="82"/>
    </location>
</feature>
<accession>A0A9Q0AP39</accession>
<dbReference type="GO" id="GO:0003700">
    <property type="term" value="F:DNA-binding transcription factor activity"/>
    <property type="evidence" value="ECO:0007669"/>
    <property type="project" value="InterPro"/>
</dbReference>
<organism evidence="3 4">
    <name type="scientific">Neoarthrinium moseri</name>
    <dbReference type="NCBI Taxonomy" id="1658444"/>
    <lineage>
        <taxon>Eukaryota</taxon>
        <taxon>Fungi</taxon>
        <taxon>Dikarya</taxon>
        <taxon>Ascomycota</taxon>
        <taxon>Pezizomycotina</taxon>
        <taxon>Sordariomycetes</taxon>
        <taxon>Xylariomycetidae</taxon>
        <taxon>Amphisphaeriales</taxon>
        <taxon>Apiosporaceae</taxon>
        <taxon>Neoarthrinium</taxon>
    </lineage>
</organism>
<dbReference type="PANTHER" id="PTHR38116">
    <property type="entry name" value="CHROMOSOME 7, WHOLE GENOME SHOTGUN SEQUENCE"/>
    <property type="match status" value="1"/>
</dbReference>
<reference evidence="3" key="1">
    <citation type="submission" date="2021-03" db="EMBL/GenBank/DDBJ databases">
        <title>Revisited historic fungal species revealed as producer of novel bioactive compounds through whole genome sequencing and comparative genomics.</title>
        <authorList>
            <person name="Vignolle G.A."/>
            <person name="Hochenegger N."/>
            <person name="Mach R.L."/>
            <person name="Mach-Aigner A.R."/>
            <person name="Javad Rahimi M."/>
            <person name="Salim K.A."/>
            <person name="Chan C.M."/>
            <person name="Lim L.B.L."/>
            <person name="Cai F."/>
            <person name="Druzhinina I.S."/>
            <person name="U'Ren J.M."/>
            <person name="Derntl C."/>
        </authorList>
    </citation>
    <scope>NUCLEOTIDE SEQUENCE</scope>
    <source>
        <strain evidence="3">TUCIM 5799</strain>
    </source>
</reference>
<dbReference type="Proteomes" id="UP000829685">
    <property type="component" value="Unassembled WGS sequence"/>
</dbReference>
<dbReference type="OrthoDB" id="125347at2759"/>
<evidence type="ECO:0000259" key="2">
    <source>
        <dbReference type="PROSITE" id="PS00036"/>
    </source>
</evidence>
<gene>
    <name evidence="3" type="ORF">JX265_007953</name>
</gene>
<dbReference type="PROSITE" id="PS00036">
    <property type="entry name" value="BZIP_BASIC"/>
    <property type="match status" value="1"/>
</dbReference>
<protein>
    <recommendedName>
        <fullName evidence="2">BZIP domain-containing protein</fullName>
    </recommendedName>
</protein>
<dbReference type="Pfam" id="PF11905">
    <property type="entry name" value="DUF3425"/>
    <property type="match status" value="1"/>
</dbReference>